<dbReference type="OrthoDB" id="283616at2"/>
<reference evidence="1 2" key="1">
    <citation type="submission" date="2019-02" db="EMBL/GenBank/DDBJ databases">
        <title>Deep-cultivation of Planctomycetes and their phenomic and genomic characterization uncovers novel biology.</title>
        <authorList>
            <person name="Wiegand S."/>
            <person name="Jogler M."/>
            <person name="Boedeker C."/>
            <person name="Pinto D."/>
            <person name="Vollmers J."/>
            <person name="Rivas-Marin E."/>
            <person name="Kohn T."/>
            <person name="Peeters S.H."/>
            <person name="Heuer A."/>
            <person name="Rast P."/>
            <person name="Oberbeckmann S."/>
            <person name="Bunk B."/>
            <person name="Jeske O."/>
            <person name="Meyerdierks A."/>
            <person name="Storesund J.E."/>
            <person name="Kallscheuer N."/>
            <person name="Luecker S."/>
            <person name="Lage O.M."/>
            <person name="Pohl T."/>
            <person name="Merkel B.J."/>
            <person name="Hornburger P."/>
            <person name="Mueller R.-W."/>
            <person name="Bruemmer F."/>
            <person name="Labrenz M."/>
            <person name="Spormann A.M."/>
            <person name="Op den Camp H."/>
            <person name="Overmann J."/>
            <person name="Amann R."/>
            <person name="Jetten M.S.M."/>
            <person name="Mascher T."/>
            <person name="Medema M.H."/>
            <person name="Devos D.P."/>
            <person name="Kaster A.-K."/>
            <person name="Ovreas L."/>
            <person name="Rohde M."/>
            <person name="Galperin M.Y."/>
            <person name="Jogler C."/>
        </authorList>
    </citation>
    <scope>NUCLEOTIDE SEQUENCE [LARGE SCALE GENOMIC DNA]</scope>
    <source>
        <strain evidence="1 2">Q31a</strain>
    </source>
</reference>
<protein>
    <submittedName>
        <fullName evidence="1">Uncharacterized protein</fullName>
    </submittedName>
</protein>
<dbReference type="AlphaFoldDB" id="A0A518G9R6"/>
<sequence length="81" mass="9224">MTTIPNPEIEERIIYHYCDANALLSTFEELSDTRLAADDSIFVKRVDIGGMSSGHVGPRWWRESETALLLQQFRSIQKVAV</sequence>
<dbReference type="Proteomes" id="UP000318017">
    <property type="component" value="Chromosome"/>
</dbReference>
<dbReference type="EMBL" id="CP036298">
    <property type="protein sequence ID" value="QDV25313.1"/>
    <property type="molecule type" value="Genomic_DNA"/>
</dbReference>
<name>A0A518G9R6_9BACT</name>
<keyword evidence="2" id="KW-1185">Reference proteome</keyword>
<organism evidence="1 2">
    <name type="scientific">Aureliella helgolandensis</name>
    <dbReference type="NCBI Taxonomy" id="2527968"/>
    <lineage>
        <taxon>Bacteria</taxon>
        <taxon>Pseudomonadati</taxon>
        <taxon>Planctomycetota</taxon>
        <taxon>Planctomycetia</taxon>
        <taxon>Pirellulales</taxon>
        <taxon>Pirellulaceae</taxon>
        <taxon>Aureliella</taxon>
    </lineage>
</organism>
<evidence type="ECO:0000313" key="1">
    <source>
        <dbReference type="EMBL" id="QDV25313.1"/>
    </source>
</evidence>
<evidence type="ECO:0000313" key="2">
    <source>
        <dbReference type="Proteomes" id="UP000318017"/>
    </source>
</evidence>
<dbReference type="KEGG" id="ahel:Q31a_36370"/>
<accession>A0A518G9R6</accession>
<dbReference type="RefSeq" id="WP_145080206.1">
    <property type="nucleotide sequence ID" value="NZ_CP036298.1"/>
</dbReference>
<gene>
    <name evidence="1" type="ORF">Q31a_36370</name>
</gene>
<proteinExistence type="predicted"/>